<evidence type="ECO:0000313" key="1">
    <source>
        <dbReference type="EMBL" id="MBB6119084.1"/>
    </source>
</evidence>
<protein>
    <submittedName>
        <fullName evidence="1">Uncharacterized protein</fullName>
    </submittedName>
</protein>
<dbReference type="Proteomes" id="UP000536604">
    <property type="component" value="Unassembled WGS sequence"/>
</dbReference>
<gene>
    <name evidence="1" type="ORF">FHS13_001019</name>
</gene>
<organism evidence="1 2">
    <name type="scientific">Nocardiopsis algeriensis</name>
    <dbReference type="NCBI Taxonomy" id="1478215"/>
    <lineage>
        <taxon>Bacteria</taxon>
        <taxon>Bacillati</taxon>
        <taxon>Actinomycetota</taxon>
        <taxon>Actinomycetes</taxon>
        <taxon>Streptosporangiales</taxon>
        <taxon>Nocardiopsidaceae</taxon>
        <taxon>Nocardiopsis</taxon>
    </lineage>
</organism>
<sequence>MGDTDPAGALRRWEDHGGTWRVVGRSEGQVTVSLRRCDGGEEVERLVSGDAALLDHIGTRTEGP</sequence>
<proteinExistence type="predicted"/>
<dbReference type="EMBL" id="JACHJO010000003">
    <property type="protein sequence ID" value="MBB6119084.1"/>
    <property type="molecule type" value="Genomic_DNA"/>
</dbReference>
<name>A0A841IM28_9ACTN</name>
<comment type="caution">
    <text evidence="1">The sequence shown here is derived from an EMBL/GenBank/DDBJ whole genome shotgun (WGS) entry which is preliminary data.</text>
</comment>
<evidence type="ECO:0000313" key="2">
    <source>
        <dbReference type="Proteomes" id="UP000536604"/>
    </source>
</evidence>
<dbReference type="AlphaFoldDB" id="A0A841IM28"/>
<dbReference type="RefSeq" id="WP_184288273.1">
    <property type="nucleotide sequence ID" value="NZ_JACHJO010000003.1"/>
</dbReference>
<keyword evidence="2" id="KW-1185">Reference proteome</keyword>
<reference evidence="1 2" key="1">
    <citation type="submission" date="2020-08" db="EMBL/GenBank/DDBJ databases">
        <title>Genomic Encyclopedia of Type Strains, Phase III (KMG-III): the genomes of soil and plant-associated and newly described type strains.</title>
        <authorList>
            <person name="Whitman W."/>
        </authorList>
    </citation>
    <scope>NUCLEOTIDE SEQUENCE [LARGE SCALE GENOMIC DNA]</scope>
    <source>
        <strain evidence="1 2">CECT 8712</strain>
    </source>
</reference>
<accession>A0A841IM28</accession>